<name>A0ABN9BBH2_9NEOB</name>
<keyword evidence="2" id="KW-1185">Reference proteome</keyword>
<organism evidence="1 2">
    <name type="scientific">Staurois parvus</name>
    <dbReference type="NCBI Taxonomy" id="386267"/>
    <lineage>
        <taxon>Eukaryota</taxon>
        <taxon>Metazoa</taxon>
        <taxon>Chordata</taxon>
        <taxon>Craniata</taxon>
        <taxon>Vertebrata</taxon>
        <taxon>Euteleostomi</taxon>
        <taxon>Amphibia</taxon>
        <taxon>Batrachia</taxon>
        <taxon>Anura</taxon>
        <taxon>Neobatrachia</taxon>
        <taxon>Ranoidea</taxon>
        <taxon>Ranidae</taxon>
        <taxon>Staurois</taxon>
    </lineage>
</organism>
<comment type="caution">
    <text evidence="1">The sequence shown here is derived from an EMBL/GenBank/DDBJ whole genome shotgun (WGS) entry which is preliminary data.</text>
</comment>
<gene>
    <name evidence="1" type="ORF">SPARVUS_LOCUS2566594</name>
</gene>
<protein>
    <submittedName>
        <fullName evidence="1">Uncharacterized protein</fullName>
    </submittedName>
</protein>
<reference evidence="1" key="1">
    <citation type="submission" date="2023-05" db="EMBL/GenBank/DDBJ databases">
        <authorList>
            <person name="Stuckert A."/>
        </authorList>
    </citation>
    <scope>NUCLEOTIDE SEQUENCE</scope>
</reference>
<evidence type="ECO:0000313" key="1">
    <source>
        <dbReference type="EMBL" id="CAI9544940.1"/>
    </source>
</evidence>
<dbReference type="EMBL" id="CATNWA010003263">
    <property type="protein sequence ID" value="CAI9544940.1"/>
    <property type="molecule type" value="Genomic_DNA"/>
</dbReference>
<proteinExistence type="predicted"/>
<dbReference type="Proteomes" id="UP001162483">
    <property type="component" value="Unassembled WGS sequence"/>
</dbReference>
<evidence type="ECO:0000313" key="2">
    <source>
        <dbReference type="Proteomes" id="UP001162483"/>
    </source>
</evidence>
<sequence>MVSSPLHVDYIPLSVRKTRHIPKDLLGCCNIRGVTCFLYKAP</sequence>
<accession>A0ABN9BBH2</accession>